<dbReference type="STRING" id="1075402.AN216_10875"/>
<sequence length="73" mass="7482">MDVGAPGGPPAPWDFDVLGVPEAFGVSLARPEPLDVGGTADFARGLDLAVMLALPRSGALAEPAAEYSVIKYK</sequence>
<dbReference type="Proteomes" id="UP000176101">
    <property type="component" value="Unassembled WGS sequence"/>
</dbReference>
<protein>
    <submittedName>
        <fullName evidence="1">Uncharacterized protein</fullName>
    </submittedName>
</protein>
<reference evidence="1 2" key="1">
    <citation type="journal article" date="2016" name="Front. Microbiol.">
        <title>Comparative Genomics Analysis of Streptomyces Species Reveals Their Adaptation to the Marine Environment and Their Diversity at the Genomic Level.</title>
        <authorList>
            <person name="Tian X."/>
            <person name="Zhang Z."/>
            <person name="Yang T."/>
            <person name="Chen M."/>
            <person name="Li J."/>
            <person name="Chen F."/>
            <person name="Yang J."/>
            <person name="Li W."/>
            <person name="Zhang B."/>
            <person name="Zhang Z."/>
            <person name="Wu J."/>
            <person name="Zhang C."/>
            <person name="Long L."/>
            <person name="Xiao J."/>
        </authorList>
    </citation>
    <scope>NUCLEOTIDE SEQUENCE [LARGE SCALE GENOMIC DNA]</scope>
    <source>
        <strain evidence="1 2">SCSIO 02100</strain>
    </source>
</reference>
<proteinExistence type="predicted"/>
<evidence type="ECO:0000313" key="2">
    <source>
        <dbReference type="Proteomes" id="UP000176101"/>
    </source>
</evidence>
<gene>
    <name evidence="1" type="ORF">AN216_10875</name>
</gene>
<dbReference type="AlphaFoldDB" id="A0A1E7KI16"/>
<comment type="caution">
    <text evidence="1">The sequence shown here is derived from an EMBL/GenBank/DDBJ whole genome shotgun (WGS) entry which is preliminary data.</text>
</comment>
<dbReference type="EMBL" id="LJGU01000118">
    <property type="protein sequence ID" value="OEV03560.1"/>
    <property type="molecule type" value="Genomic_DNA"/>
</dbReference>
<organism evidence="1 2">
    <name type="scientific">Streptomyces oceani</name>
    <dbReference type="NCBI Taxonomy" id="1075402"/>
    <lineage>
        <taxon>Bacteria</taxon>
        <taxon>Bacillati</taxon>
        <taxon>Actinomycetota</taxon>
        <taxon>Actinomycetes</taxon>
        <taxon>Kitasatosporales</taxon>
        <taxon>Streptomycetaceae</taxon>
        <taxon>Streptomyces</taxon>
    </lineage>
</organism>
<name>A0A1E7KI16_9ACTN</name>
<keyword evidence="2" id="KW-1185">Reference proteome</keyword>
<accession>A0A1E7KI16</accession>
<evidence type="ECO:0000313" key="1">
    <source>
        <dbReference type="EMBL" id="OEV03560.1"/>
    </source>
</evidence>